<evidence type="ECO:0000259" key="3">
    <source>
        <dbReference type="Pfam" id="PF13556"/>
    </source>
</evidence>
<feature type="domain" description="PucR C-terminal helix-turn-helix" evidence="3">
    <location>
        <begin position="389"/>
        <end position="447"/>
    </location>
</feature>
<dbReference type="Gene3D" id="1.10.10.2840">
    <property type="entry name" value="PucR C-terminal helix-turn-helix domain"/>
    <property type="match status" value="1"/>
</dbReference>
<evidence type="ECO:0000259" key="4">
    <source>
        <dbReference type="Pfam" id="PF17853"/>
    </source>
</evidence>
<proteinExistence type="inferred from homology"/>
<dbReference type="Proteomes" id="UP000199614">
    <property type="component" value="Unassembled WGS sequence"/>
</dbReference>
<keyword evidence="6" id="KW-1185">Reference proteome</keyword>
<dbReference type="InterPro" id="IPR051448">
    <property type="entry name" value="CdaR-like_regulators"/>
</dbReference>
<evidence type="ECO:0000256" key="1">
    <source>
        <dbReference type="ARBA" id="ARBA00006754"/>
    </source>
</evidence>
<sequence>MLTCATFGREGRQLLLTHDRDELEPPARAALARVDALHTGLTQIALEGGDLDGIAAEVGRVLGVGVAFTSTDGRERASALPADVRRVLAEHDLVDPTGRLRVERMGSGGVAVAGGEARTLRVAAGGQNLARLVCVRQDGRLTPDDVHALERAAAVAALLITRQEAVTAVETKYQGDFLRDLLLRRTADEAYVTEHADLFGWDLRRPMVVVSAELDPPDEPVSGEQRRTWQKRFSAAWRQVCTGLGDGIPTVDFSSEVVTLLPVGSGSGSGSGRGRGGGAGDGADGPAGRDVVARAVTAVAGDKGGGRRPFSAGVSRPVADVDALPAAYGQARRAVEVGRRIGGGGRTTFFDQLGLHRLIALIPDPAELTSFVRDALGPLAEPTAEAAELRETLQVLLDTNFNVAEAARVQFFHYNTMRYRVSKLERLLGPLSTDPNLRLDVAVALQALKISH</sequence>
<dbReference type="EMBL" id="FOUY01000025">
    <property type="protein sequence ID" value="SFN94368.1"/>
    <property type="molecule type" value="Genomic_DNA"/>
</dbReference>
<dbReference type="InterPro" id="IPR041522">
    <property type="entry name" value="CdaR_GGDEF"/>
</dbReference>
<feature type="domain" description="CdaR GGDEF-like" evidence="4">
    <location>
        <begin position="187"/>
        <end position="337"/>
    </location>
</feature>
<dbReference type="InterPro" id="IPR025736">
    <property type="entry name" value="PucR_C-HTH_dom"/>
</dbReference>
<comment type="similarity">
    <text evidence="1">Belongs to the CdaR family.</text>
</comment>
<name>A0A1I5D543_PSUAM</name>
<dbReference type="Pfam" id="PF13556">
    <property type="entry name" value="HTH_30"/>
    <property type="match status" value="1"/>
</dbReference>
<feature type="region of interest" description="Disordered" evidence="2">
    <location>
        <begin position="264"/>
        <end position="288"/>
    </location>
</feature>
<reference evidence="5 6" key="1">
    <citation type="submission" date="2016-10" db="EMBL/GenBank/DDBJ databases">
        <authorList>
            <person name="de Groot N.N."/>
        </authorList>
    </citation>
    <scope>NUCLEOTIDE SEQUENCE [LARGE SCALE GENOMIC DNA]</scope>
    <source>
        <strain evidence="5 6">CGMCC 4.1877</strain>
    </source>
</reference>
<evidence type="ECO:0000256" key="2">
    <source>
        <dbReference type="SAM" id="MobiDB-lite"/>
    </source>
</evidence>
<dbReference type="InterPro" id="IPR042070">
    <property type="entry name" value="PucR_C-HTH_sf"/>
</dbReference>
<dbReference type="OrthoDB" id="8026818at2"/>
<dbReference type="STRING" id="260086.SAMN05216207_102531"/>
<dbReference type="AlphaFoldDB" id="A0A1I5D543"/>
<dbReference type="PANTHER" id="PTHR33744">
    <property type="entry name" value="CARBOHYDRATE DIACID REGULATOR"/>
    <property type="match status" value="1"/>
</dbReference>
<feature type="compositionally biased region" description="Gly residues" evidence="2">
    <location>
        <begin position="265"/>
        <end position="285"/>
    </location>
</feature>
<protein>
    <submittedName>
        <fullName evidence="5">Purine catabolism regulatory protein</fullName>
    </submittedName>
</protein>
<dbReference type="Pfam" id="PF17853">
    <property type="entry name" value="GGDEF_2"/>
    <property type="match status" value="1"/>
</dbReference>
<dbReference type="PANTHER" id="PTHR33744:SF1">
    <property type="entry name" value="DNA-BINDING TRANSCRIPTIONAL ACTIVATOR ADER"/>
    <property type="match status" value="1"/>
</dbReference>
<gene>
    <name evidence="5" type="ORF">SAMN05216207_102531</name>
</gene>
<accession>A0A1I5D543</accession>
<evidence type="ECO:0000313" key="5">
    <source>
        <dbReference type="EMBL" id="SFN94368.1"/>
    </source>
</evidence>
<dbReference type="RefSeq" id="WP_093348226.1">
    <property type="nucleotide sequence ID" value="NZ_FOUY01000025.1"/>
</dbReference>
<organism evidence="5 6">
    <name type="scientific">Pseudonocardia ammonioxydans</name>
    <dbReference type="NCBI Taxonomy" id="260086"/>
    <lineage>
        <taxon>Bacteria</taxon>
        <taxon>Bacillati</taxon>
        <taxon>Actinomycetota</taxon>
        <taxon>Actinomycetes</taxon>
        <taxon>Pseudonocardiales</taxon>
        <taxon>Pseudonocardiaceae</taxon>
        <taxon>Pseudonocardia</taxon>
    </lineage>
</organism>
<evidence type="ECO:0000313" key="6">
    <source>
        <dbReference type="Proteomes" id="UP000199614"/>
    </source>
</evidence>